<dbReference type="Gene3D" id="3.30.1460.50">
    <property type="match status" value="1"/>
</dbReference>
<proteinExistence type="inferred from homology"/>
<evidence type="ECO:0000313" key="9">
    <source>
        <dbReference type="Proteomes" id="UP000887229"/>
    </source>
</evidence>
<dbReference type="EMBL" id="MU251258">
    <property type="protein sequence ID" value="KAG9253249.1"/>
    <property type="molecule type" value="Genomic_DNA"/>
</dbReference>
<dbReference type="GO" id="GO:0000045">
    <property type="term" value="P:autophagosome assembly"/>
    <property type="evidence" value="ECO:0007669"/>
    <property type="project" value="TreeGrafter"/>
</dbReference>
<evidence type="ECO:0000256" key="4">
    <source>
        <dbReference type="ARBA" id="ARBA00022786"/>
    </source>
</evidence>
<dbReference type="Proteomes" id="UP000887229">
    <property type="component" value="Unassembled WGS sequence"/>
</dbReference>
<dbReference type="GO" id="GO:0005829">
    <property type="term" value="C:cytosol"/>
    <property type="evidence" value="ECO:0007669"/>
    <property type="project" value="TreeGrafter"/>
</dbReference>
<evidence type="ECO:0000256" key="2">
    <source>
        <dbReference type="ARBA" id="ARBA00021099"/>
    </source>
</evidence>
<dbReference type="PANTHER" id="PTHR14957:SF1">
    <property type="entry name" value="UBIQUITIN-LIKE-CONJUGATING ENZYME ATG10"/>
    <property type="match status" value="1"/>
</dbReference>
<evidence type="ECO:0000313" key="8">
    <source>
        <dbReference type="EMBL" id="KAG9253249.1"/>
    </source>
</evidence>
<dbReference type="OrthoDB" id="4089664at2759"/>
<gene>
    <name evidence="8" type="ORF">F5Z01DRAFT_658303</name>
</gene>
<evidence type="ECO:0000256" key="6">
    <source>
        <dbReference type="ARBA" id="ARBA00023006"/>
    </source>
</evidence>
<keyword evidence="5" id="KW-0653">Protein transport</keyword>
<dbReference type="GO" id="GO:0015031">
    <property type="term" value="P:protein transport"/>
    <property type="evidence" value="ECO:0007669"/>
    <property type="project" value="UniProtKB-KW"/>
</dbReference>
<keyword evidence="6" id="KW-0072">Autophagy</keyword>
<comment type="caution">
    <text evidence="8">The sequence shown here is derived from an EMBL/GenBank/DDBJ whole genome shotgun (WGS) entry which is preliminary data.</text>
</comment>
<dbReference type="GO" id="GO:0000422">
    <property type="term" value="P:autophagy of mitochondrion"/>
    <property type="evidence" value="ECO:0007669"/>
    <property type="project" value="TreeGrafter"/>
</dbReference>
<keyword evidence="4" id="KW-0833">Ubl conjugation pathway</keyword>
<keyword evidence="9" id="KW-1185">Reference proteome</keyword>
<accession>A0A9P7ZJH2</accession>
<keyword evidence="3" id="KW-0808">Transferase</keyword>
<evidence type="ECO:0000256" key="1">
    <source>
        <dbReference type="ARBA" id="ARBA00005696"/>
    </source>
</evidence>
<evidence type="ECO:0000256" key="3">
    <source>
        <dbReference type="ARBA" id="ARBA00022679"/>
    </source>
</evidence>
<dbReference type="AlphaFoldDB" id="A0A9P7ZJH2"/>
<reference evidence="8" key="1">
    <citation type="journal article" date="2021" name="IMA Fungus">
        <title>Genomic characterization of three marine fungi, including Emericellopsis atlantica sp. nov. with signatures of a generalist lifestyle and marine biomass degradation.</title>
        <authorList>
            <person name="Hagestad O.C."/>
            <person name="Hou L."/>
            <person name="Andersen J.H."/>
            <person name="Hansen E.H."/>
            <person name="Altermark B."/>
            <person name="Li C."/>
            <person name="Kuhnert E."/>
            <person name="Cox R.J."/>
            <person name="Crous P.W."/>
            <person name="Spatafora J.W."/>
            <person name="Lail K."/>
            <person name="Amirebrahimi M."/>
            <person name="Lipzen A."/>
            <person name="Pangilinan J."/>
            <person name="Andreopoulos W."/>
            <person name="Hayes R.D."/>
            <person name="Ng V."/>
            <person name="Grigoriev I.V."/>
            <person name="Jackson S.A."/>
            <person name="Sutton T.D.S."/>
            <person name="Dobson A.D.W."/>
            <person name="Rama T."/>
        </authorList>
    </citation>
    <scope>NUCLEOTIDE SEQUENCE</scope>
    <source>
        <strain evidence="8">TS7</strain>
    </source>
</reference>
<sequence length="241" mass="27258">MGSPDIANYPSLTAEEFEEACHHLDSRYRRATLGFKRAQWRLRLRTGLRGNDFHYGCSPGTSVEITKPLEPFNDDIDLDFEALRVSGTHHWMPQADQEMRDMEASDQAAIQKSPSAHQGGWVTYEILLHPTYQVPVLYFQLYGLPACEPRYDVETVFRRLVPDPYKQGLRSLNGVGGISIDHHPVYGEPCFFIHPCLTGENMAPFQCSREEYLTIWIGLTGACVGLAVPMEMIPRNGVDIV</sequence>
<dbReference type="GeneID" id="70294593"/>
<dbReference type="RefSeq" id="XP_046117173.1">
    <property type="nucleotide sequence ID" value="XM_046263690.1"/>
</dbReference>
<dbReference type="GO" id="GO:0061651">
    <property type="term" value="F:Atg12 conjugating enzyme activity"/>
    <property type="evidence" value="ECO:0007669"/>
    <property type="project" value="TreeGrafter"/>
</dbReference>
<evidence type="ECO:0000256" key="7">
    <source>
        <dbReference type="ARBA" id="ARBA00029833"/>
    </source>
</evidence>
<organism evidence="8 9">
    <name type="scientific">Emericellopsis atlantica</name>
    <dbReference type="NCBI Taxonomy" id="2614577"/>
    <lineage>
        <taxon>Eukaryota</taxon>
        <taxon>Fungi</taxon>
        <taxon>Dikarya</taxon>
        <taxon>Ascomycota</taxon>
        <taxon>Pezizomycotina</taxon>
        <taxon>Sordariomycetes</taxon>
        <taxon>Hypocreomycetidae</taxon>
        <taxon>Hypocreales</taxon>
        <taxon>Bionectriaceae</taxon>
        <taxon>Emericellopsis</taxon>
    </lineage>
</organism>
<dbReference type="InterPro" id="IPR007135">
    <property type="entry name" value="Atg3/Atg10"/>
</dbReference>
<dbReference type="GO" id="GO:0032446">
    <property type="term" value="P:protein modification by small protein conjugation"/>
    <property type="evidence" value="ECO:0007669"/>
    <property type="project" value="TreeGrafter"/>
</dbReference>
<comment type="similarity">
    <text evidence="1">Belongs to the ATG10 family.</text>
</comment>
<evidence type="ECO:0000256" key="5">
    <source>
        <dbReference type="ARBA" id="ARBA00022927"/>
    </source>
</evidence>
<keyword evidence="5" id="KW-0813">Transport</keyword>
<name>A0A9P7ZJH2_9HYPO</name>
<protein>
    <recommendedName>
        <fullName evidence="2">Ubiquitin-like-conjugating enzyme ATG10</fullName>
    </recommendedName>
    <alternativeName>
        <fullName evidence="7">Autophagy-related protein 10</fullName>
    </alternativeName>
</protein>
<dbReference type="PANTHER" id="PTHR14957">
    <property type="entry name" value="UBIQUITIN-LIKE-CONJUGATING ENZYME ATG10"/>
    <property type="match status" value="1"/>
</dbReference>
<dbReference type="Pfam" id="PF03987">
    <property type="entry name" value="Autophagy_act_C"/>
    <property type="match status" value="1"/>
</dbReference>